<proteinExistence type="inferred from homology"/>
<dbReference type="SUPFAM" id="SSF55681">
    <property type="entry name" value="Class II aaRS and biotin synthetases"/>
    <property type="match status" value="1"/>
</dbReference>
<dbReference type="PROSITE" id="PS51733">
    <property type="entry name" value="BPL_LPL_CATALYTIC"/>
    <property type="match status" value="1"/>
</dbReference>
<dbReference type="Gene3D" id="1.10.10.10">
    <property type="entry name" value="Winged helix-like DNA-binding domain superfamily/Winged helix DNA-binding domain"/>
    <property type="match status" value="1"/>
</dbReference>
<dbReference type="GO" id="GO:0005524">
    <property type="term" value="F:ATP binding"/>
    <property type="evidence" value="ECO:0007669"/>
    <property type="project" value="UniProtKB-UniRule"/>
</dbReference>
<dbReference type="InterPro" id="IPR036390">
    <property type="entry name" value="WH_DNA-bd_sf"/>
</dbReference>
<accession>A0A921MN87</accession>
<keyword evidence="5" id="KW-0678">Repressor</keyword>
<comment type="caution">
    <text evidence="7">The sequence shown here is derived from an EMBL/GenBank/DDBJ whole genome shotgun (WGS) entry which is preliminary data.</text>
</comment>
<dbReference type="Pfam" id="PF03099">
    <property type="entry name" value="BPL_LplA_LipB"/>
    <property type="match status" value="1"/>
</dbReference>
<evidence type="ECO:0000313" key="7">
    <source>
        <dbReference type="EMBL" id="HJG87332.1"/>
    </source>
</evidence>
<evidence type="ECO:0000313" key="8">
    <source>
        <dbReference type="Proteomes" id="UP000760668"/>
    </source>
</evidence>
<evidence type="ECO:0000256" key="2">
    <source>
        <dbReference type="ARBA" id="ARBA00022741"/>
    </source>
</evidence>
<keyword evidence="5" id="KW-0805">Transcription regulation</keyword>
<dbReference type="GO" id="GO:0009249">
    <property type="term" value="P:protein lipoylation"/>
    <property type="evidence" value="ECO:0007669"/>
    <property type="project" value="UniProtKB-ARBA"/>
</dbReference>
<dbReference type="PANTHER" id="PTHR12835:SF5">
    <property type="entry name" value="BIOTIN--PROTEIN LIGASE"/>
    <property type="match status" value="1"/>
</dbReference>
<reference evidence="7" key="1">
    <citation type="journal article" date="2021" name="PeerJ">
        <title>Extensive microbial diversity within the chicken gut microbiome revealed by metagenomics and culture.</title>
        <authorList>
            <person name="Gilroy R."/>
            <person name="Ravi A."/>
            <person name="Getino M."/>
            <person name="Pursley I."/>
            <person name="Horton D.L."/>
            <person name="Alikhan N.F."/>
            <person name="Baker D."/>
            <person name="Gharbi K."/>
            <person name="Hall N."/>
            <person name="Watson M."/>
            <person name="Adriaenssens E.M."/>
            <person name="Foster-Nyarko E."/>
            <person name="Jarju S."/>
            <person name="Secka A."/>
            <person name="Antonio M."/>
            <person name="Oren A."/>
            <person name="Chaudhuri R.R."/>
            <person name="La Ragione R."/>
            <person name="Hildebrand F."/>
            <person name="Pallen M.J."/>
        </authorList>
    </citation>
    <scope>NUCLEOTIDE SEQUENCE</scope>
    <source>
        <strain evidence="7">CHK179-5677</strain>
    </source>
</reference>
<sequence>MLRDEVLALLKQREGPLSGETMSKRLGVSRAAVWKAVEALRQEGYVISSAPNRGYRLETSPDLLSAGELSGTLAGRLIGRALICLPTVDSTNSEVKRQALAGREEGLAVLADGQTGGRGCRGRQFESPAGKGLYCSVLLRPSCALDQLPQLTAWTAVAACDAVEEVCGVRPGIKWTNDLVLQGRKLCGILTELGLEGESASLQYAAVGIGINVSQQAADFGPVAAPVAVSLAQVLGKAPRRTDLAAALLAALDDMYRDFPARRDSWYERYRRDCLTLGRQVRVFRGNDSFTGVAEDLAGDFSLIVRRADGSREIVNAGDVSVRGLFGYTE</sequence>
<keyword evidence="4 5" id="KW-0092">Biotin</keyword>
<dbReference type="InterPro" id="IPR004408">
    <property type="entry name" value="Biotin_CoA_COase_ligase"/>
</dbReference>
<dbReference type="Proteomes" id="UP000760668">
    <property type="component" value="Unassembled WGS sequence"/>
</dbReference>
<dbReference type="GO" id="GO:0005737">
    <property type="term" value="C:cytoplasm"/>
    <property type="evidence" value="ECO:0007669"/>
    <property type="project" value="TreeGrafter"/>
</dbReference>
<organism evidence="7 8">
    <name type="scientific">Pseudoflavonifractor capillosus</name>
    <dbReference type="NCBI Taxonomy" id="106588"/>
    <lineage>
        <taxon>Bacteria</taxon>
        <taxon>Bacillati</taxon>
        <taxon>Bacillota</taxon>
        <taxon>Clostridia</taxon>
        <taxon>Eubacteriales</taxon>
        <taxon>Oscillospiraceae</taxon>
        <taxon>Pseudoflavonifractor</taxon>
    </lineage>
</organism>
<keyword evidence="2 5" id="KW-0547">Nucleotide-binding</keyword>
<feature type="binding site" evidence="5">
    <location>
        <position position="185"/>
    </location>
    <ligand>
        <name>biotin</name>
        <dbReference type="ChEBI" id="CHEBI:57586"/>
    </ligand>
</feature>
<gene>
    <name evidence="5" type="primary">birA</name>
    <name evidence="7" type="ORF">K8V01_09970</name>
</gene>
<evidence type="ECO:0000256" key="5">
    <source>
        <dbReference type="HAMAP-Rule" id="MF_00978"/>
    </source>
</evidence>
<dbReference type="CDD" id="cd16442">
    <property type="entry name" value="BPL"/>
    <property type="match status" value="1"/>
</dbReference>
<feature type="binding site" evidence="5">
    <location>
        <position position="114"/>
    </location>
    <ligand>
        <name>biotin</name>
        <dbReference type="ChEBI" id="CHEBI:57586"/>
    </ligand>
</feature>
<dbReference type="GO" id="GO:0006355">
    <property type="term" value="P:regulation of DNA-templated transcription"/>
    <property type="evidence" value="ECO:0007669"/>
    <property type="project" value="UniProtKB-UniRule"/>
</dbReference>
<dbReference type="EC" id="6.3.4.15" evidence="5"/>
<dbReference type="GO" id="GO:0004077">
    <property type="term" value="F:biotin--[biotin carboxyl-carrier protein] ligase activity"/>
    <property type="evidence" value="ECO:0007669"/>
    <property type="project" value="UniProtKB-UniRule"/>
</dbReference>
<dbReference type="InterPro" id="IPR036388">
    <property type="entry name" value="WH-like_DNA-bd_sf"/>
</dbReference>
<feature type="DNA-binding region" description="H-T-H motif" evidence="5">
    <location>
        <begin position="19"/>
        <end position="38"/>
    </location>
</feature>
<evidence type="ECO:0000256" key="3">
    <source>
        <dbReference type="ARBA" id="ARBA00022840"/>
    </source>
</evidence>
<dbReference type="Pfam" id="PF08279">
    <property type="entry name" value="HTH_11"/>
    <property type="match status" value="1"/>
</dbReference>
<dbReference type="Gene3D" id="3.30.930.10">
    <property type="entry name" value="Bira Bifunctional Protein, Domain 2"/>
    <property type="match status" value="1"/>
</dbReference>
<feature type="domain" description="BPL/LPL catalytic" evidence="6">
    <location>
        <begin position="67"/>
        <end position="260"/>
    </location>
</feature>
<comment type="similarity">
    <text evidence="5">Belongs to the biotin--protein ligase family.</text>
</comment>
<dbReference type="Gene3D" id="2.30.30.100">
    <property type="match status" value="1"/>
</dbReference>
<dbReference type="SUPFAM" id="SSF50037">
    <property type="entry name" value="C-terminal domain of transcriptional repressors"/>
    <property type="match status" value="1"/>
</dbReference>
<name>A0A921MN87_9FIRM</name>
<evidence type="ECO:0000259" key="6">
    <source>
        <dbReference type="PROSITE" id="PS51733"/>
    </source>
</evidence>
<protein>
    <recommendedName>
        <fullName evidence="5">Bifunctional ligase/repressor BirA</fullName>
    </recommendedName>
    <alternativeName>
        <fullName evidence="5">Biotin--[acetyl-CoA-carboxylase] ligase</fullName>
        <ecNumber evidence="5">6.3.4.15</ecNumber>
    </alternativeName>
    <alternativeName>
        <fullName evidence="5">Biotin--protein ligase</fullName>
    </alternativeName>
    <alternativeName>
        <fullName evidence="5">Biotin-[acetyl-CoA carboxylase] synthetase</fullName>
    </alternativeName>
</protein>
<comment type="catalytic activity">
    <reaction evidence="5">
        <text>biotin + L-lysyl-[protein] + ATP = N(6)-biotinyl-L-lysyl-[protein] + AMP + diphosphate + H(+)</text>
        <dbReference type="Rhea" id="RHEA:11756"/>
        <dbReference type="Rhea" id="RHEA-COMP:9752"/>
        <dbReference type="Rhea" id="RHEA-COMP:10505"/>
        <dbReference type="ChEBI" id="CHEBI:15378"/>
        <dbReference type="ChEBI" id="CHEBI:29969"/>
        <dbReference type="ChEBI" id="CHEBI:30616"/>
        <dbReference type="ChEBI" id="CHEBI:33019"/>
        <dbReference type="ChEBI" id="CHEBI:57586"/>
        <dbReference type="ChEBI" id="CHEBI:83144"/>
        <dbReference type="ChEBI" id="CHEBI:456215"/>
        <dbReference type="EC" id="6.3.4.15"/>
    </reaction>
</comment>
<dbReference type="GO" id="GO:0003677">
    <property type="term" value="F:DNA binding"/>
    <property type="evidence" value="ECO:0007669"/>
    <property type="project" value="UniProtKB-UniRule"/>
</dbReference>
<keyword evidence="5" id="KW-0238">DNA-binding</keyword>
<dbReference type="InterPro" id="IPR004143">
    <property type="entry name" value="BPL_LPL_catalytic"/>
</dbReference>
<feature type="binding site" evidence="5">
    <location>
        <begin position="90"/>
        <end position="92"/>
    </location>
    <ligand>
        <name>biotin</name>
        <dbReference type="ChEBI" id="CHEBI:57586"/>
    </ligand>
</feature>
<keyword evidence="5" id="KW-0804">Transcription</keyword>
<dbReference type="InterPro" id="IPR030855">
    <property type="entry name" value="Bifunct_BirA"/>
</dbReference>
<dbReference type="InterPro" id="IPR008988">
    <property type="entry name" value="Transcriptional_repressor_C"/>
</dbReference>
<comment type="function">
    <text evidence="5">Acts both as a biotin--[acetyl-CoA-carboxylase] ligase and a repressor.</text>
</comment>
<dbReference type="RefSeq" id="WP_295368379.1">
    <property type="nucleotide sequence ID" value="NZ_DYUC01000100.1"/>
</dbReference>
<dbReference type="InterPro" id="IPR013196">
    <property type="entry name" value="HTH_11"/>
</dbReference>
<dbReference type="NCBIfam" id="TIGR00121">
    <property type="entry name" value="birA_ligase"/>
    <property type="match status" value="1"/>
</dbReference>
<dbReference type="InterPro" id="IPR045864">
    <property type="entry name" value="aa-tRNA-synth_II/BPL/LPL"/>
</dbReference>
<reference evidence="7" key="2">
    <citation type="submission" date="2021-09" db="EMBL/GenBank/DDBJ databases">
        <authorList>
            <person name="Gilroy R."/>
        </authorList>
    </citation>
    <scope>NUCLEOTIDE SEQUENCE</scope>
    <source>
        <strain evidence="7">CHK179-5677</strain>
    </source>
</reference>
<keyword evidence="1 5" id="KW-0436">Ligase</keyword>
<evidence type="ECO:0000256" key="4">
    <source>
        <dbReference type="ARBA" id="ARBA00023267"/>
    </source>
</evidence>
<dbReference type="GO" id="GO:0016740">
    <property type="term" value="F:transferase activity"/>
    <property type="evidence" value="ECO:0007669"/>
    <property type="project" value="UniProtKB-ARBA"/>
</dbReference>
<dbReference type="AlphaFoldDB" id="A0A921MN87"/>
<dbReference type="Pfam" id="PF02237">
    <property type="entry name" value="BPL_C"/>
    <property type="match status" value="1"/>
</dbReference>
<dbReference type="HAMAP" id="MF_00978">
    <property type="entry name" value="Bifunct_BirA"/>
    <property type="match status" value="1"/>
</dbReference>
<keyword evidence="3 5" id="KW-0067">ATP-binding</keyword>
<dbReference type="SUPFAM" id="SSF46785">
    <property type="entry name" value="Winged helix' DNA-binding domain"/>
    <property type="match status" value="1"/>
</dbReference>
<dbReference type="EMBL" id="DYUC01000100">
    <property type="protein sequence ID" value="HJG87332.1"/>
    <property type="molecule type" value="Genomic_DNA"/>
</dbReference>
<dbReference type="PANTHER" id="PTHR12835">
    <property type="entry name" value="BIOTIN PROTEIN LIGASE"/>
    <property type="match status" value="1"/>
</dbReference>
<dbReference type="InterPro" id="IPR003142">
    <property type="entry name" value="BPL_C"/>
</dbReference>
<comment type="caution">
    <text evidence="5">Lacks conserved residue(s) required for the propagation of feature annotation.</text>
</comment>
<evidence type="ECO:0000256" key="1">
    <source>
        <dbReference type="ARBA" id="ARBA00022598"/>
    </source>
</evidence>